<protein>
    <submittedName>
        <fullName evidence="1">Uncharacterized protein</fullName>
    </submittedName>
</protein>
<dbReference type="AlphaFoldDB" id="A0A3A9Z239"/>
<gene>
    <name evidence="1" type="ORF">D7223_22660</name>
</gene>
<dbReference type="SUPFAM" id="SSF158791">
    <property type="entry name" value="MgtE N-terminal domain-like"/>
    <property type="match status" value="2"/>
</dbReference>
<dbReference type="EMBL" id="RBAK01000010">
    <property type="protein sequence ID" value="RKN41954.1"/>
    <property type="molecule type" value="Genomic_DNA"/>
</dbReference>
<proteinExistence type="predicted"/>
<comment type="caution">
    <text evidence="1">The sequence shown here is derived from an EMBL/GenBank/DDBJ whole genome shotgun (WGS) entry which is preliminary data.</text>
</comment>
<reference evidence="1 2" key="1">
    <citation type="journal article" date="2004" name="Syst. Appl. Microbiol.">
        <title>Cryptoendolithic actinomycetes from antarctic sandstone rock samples: Micromonospora endolithica sp. nov. and two isolates related to Micromonospora coerulea Jensen 1932.</title>
        <authorList>
            <person name="Hirsch P."/>
            <person name="Mevs U."/>
            <person name="Kroppenstedt R.M."/>
            <person name="Schumann P."/>
            <person name="Stackebrandt E."/>
        </authorList>
    </citation>
    <scope>NUCLEOTIDE SEQUENCE [LARGE SCALE GENOMIC DNA]</scope>
    <source>
        <strain evidence="1 2">JCM 12677</strain>
    </source>
</reference>
<evidence type="ECO:0000313" key="1">
    <source>
        <dbReference type="EMBL" id="RKN41954.1"/>
    </source>
</evidence>
<accession>A0A3A9Z239</accession>
<name>A0A3A9Z239_9ACTN</name>
<keyword evidence="2" id="KW-1185">Reference proteome</keyword>
<organism evidence="1 2">
    <name type="scientific">Micromonospora endolithica</name>
    <dbReference type="NCBI Taxonomy" id="230091"/>
    <lineage>
        <taxon>Bacteria</taxon>
        <taxon>Bacillati</taxon>
        <taxon>Actinomycetota</taxon>
        <taxon>Actinomycetes</taxon>
        <taxon>Micromonosporales</taxon>
        <taxon>Micromonosporaceae</taxon>
        <taxon>Micromonospora</taxon>
    </lineage>
</organism>
<evidence type="ECO:0000313" key="2">
    <source>
        <dbReference type="Proteomes" id="UP000281726"/>
    </source>
</evidence>
<sequence length="377" mass="42093">MVDDDPGVRAAAVTRHRALLRSHSWDERNGTLTDLVNDFLIASRAAEPAATRLLPYALLFLDWENRHPDEWRRAGWLWSPWSTKEALLDHLARYHATAAGPALTERLVTAVRRRQHCQDRWYWHLARALDGPRLRDRLRHVARDAAGAGDDRTELRARFVLWLLDSPSEATGSRSWRRWWRDVARPVTAPRPARELAAMPATEVAALLGGLPPAELARVLEGLHAGPAMRIVTVLGLSATEAVALMDARMAAKLLKIMDRPLAVALLTAMPAEAAASRIPGEGYWVLREMDREVALRCLAAMKPTVAGRYLRALWPGEAAAFVRRLEPSRAGAALEYAWPAVPEILGRLPARQAADLRGRLAPHVVDLIRDVVRPDW</sequence>
<dbReference type="Proteomes" id="UP000281726">
    <property type="component" value="Unassembled WGS sequence"/>
</dbReference>